<evidence type="ECO:0000313" key="12">
    <source>
        <dbReference type="Proteomes" id="UP001642483"/>
    </source>
</evidence>
<dbReference type="InterPro" id="IPR003959">
    <property type="entry name" value="ATPase_AAA_core"/>
</dbReference>
<keyword evidence="6" id="KW-0539">Nucleus</keyword>
<gene>
    <name evidence="11" type="ORF">CVLEPA_LOCUS29063</name>
</gene>
<dbReference type="PANTHER" id="PTHR46765:SF1">
    <property type="entry name" value="P-LOOP CONTAINING NUCLEOSIDE TRIPHOSPHATE HYDROLASES SUPERFAMILY PROTEIN"/>
    <property type="match status" value="1"/>
</dbReference>
<feature type="region of interest" description="Disordered" evidence="9">
    <location>
        <begin position="351"/>
        <end position="370"/>
    </location>
</feature>
<dbReference type="SUPFAM" id="SSF52540">
    <property type="entry name" value="P-loop containing nucleoside triphosphate hydrolases"/>
    <property type="match status" value="1"/>
</dbReference>
<feature type="compositionally biased region" description="Basic and acidic residues" evidence="9">
    <location>
        <begin position="875"/>
        <end position="884"/>
    </location>
</feature>
<dbReference type="InterPro" id="IPR027417">
    <property type="entry name" value="P-loop_NTPase"/>
</dbReference>
<comment type="caution">
    <text evidence="11">The sequence shown here is derived from an EMBL/GenBank/DDBJ whole genome shotgun (WGS) entry which is preliminary data.</text>
</comment>
<keyword evidence="7" id="KW-0131">Cell cycle</keyword>
<keyword evidence="5" id="KW-0238">DNA-binding</keyword>
<feature type="compositionally biased region" description="Basic and acidic residues" evidence="9">
    <location>
        <begin position="850"/>
        <end position="869"/>
    </location>
</feature>
<evidence type="ECO:0000256" key="2">
    <source>
        <dbReference type="ARBA" id="ARBA00022705"/>
    </source>
</evidence>
<sequence length="965" mass="110702">MDCDYGFDEYDVFESEHADEFDILDELEGRSEPPNARPSAPVECTIELPDISQSTAPKKRRLFSPDENEDLPPNFLDPDASLVIDEDFGEQSPKRKRTLPNGNVEQNVRKLNLPTTLDVDRDLKLQKLEELKHKNNISTPQILEKIRRFKENKNNAKEFLTKADTVQTGARRGLQFQLTKVLVHPPVHSDFMSATSSDGQRVYMRIKSSKRNEVSSTTELLGNSHSSRLLPQTMTELRQIIFEQKKYDVVEESKKITDEIRRAALAGSSIPDSSMEEDVDEGVYSGDDNSTDGLWVNKYAPTHYTHLLSDESVNRALLRWLKLWDKVVFGRDYQPRKAKIPEQQSKQQKFKSKFAKSYNADSTEEELDDTKRPKMKAALLCGPPGLGKTTLAHIIAKHAGYHIVEMNASDDRSAEVFKKKLEQTTQMKSVLGSDHKPNCLIIDEIDGAPQAAINVLLNAMNKTRKDEGKKKKPRKEVGGILQRPIICICNDLYVPALRQLRQQSYVLQFPQTTSSRLASRLKQMCFSQRLQCEMSSLFALCEKSGNDIRACINTLQFVQSKGENRLSTDMIKNLSIGQKDQHKSVFYVWNEIFQQPKNKRKMDMDSQTLQQSLSDVHKLSQFSARFYHIHSTVTANGEYEKTLRGVFDNFLLMKYKDSGMQALNKGCEWLLLHDQLSLETMSHQEWILMSYTPYLFVSFHLLFSCLTPPRILFPQKTHENRQKLQKSVNLLSSMYGDMSPTTRCFTSPNVAILDTVPYLMAIMMPNLRPVNMQLYSPAERKQLSDLVSSMLAYNLTYRQERNQEGQYTYILEPNMCDVCHFVEEGSGARKQLSYAVKQIISKEVEMERMRRSERLLTDKEDRPEKENSAKKAAKEKKSTGKELPNHLQRLTTNMNTVAVPADKPVRNFFSKFTKVKRVDENGVTKPSKKSVEVKDPGIGNSQLWYKYNEGFSNAVRRKVYVKDFL</sequence>
<evidence type="ECO:0000256" key="5">
    <source>
        <dbReference type="ARBA" id="ARBA00023125"/>
    </source>
</evidence>
<comment type="similarity">
    <text evidence="8">Belongs to the activator 1 small subunits family. CTF18 subfamily.</text>
</comment>
<comment type="subcellular location">
    <subcellularLocation>
        <location evidence="1">Nucleus</location>
    </subcellularLocation>
</comment>
<evidence type="ECO:0000313" key="11">
    <source>
        <dbReference type="EMBL" id="CAK8695846.1"/>
    </source>
</evidence>
<evidence type="ECO:0000256" key="9">
    <source>
        <dbReference type="SAM" id="MobiDB-lite"/>
    </source>
</evidence>
<keyword evidence="2" id="KW-0235">DNA replication</keyword>
<evidence type="ECO:0000259" key="10">
    <source>
        <dbReference type="SMART" id="SM00382"/>
    </source>
</evidence>
<name>A0ABP0GVU2_CLALP</name>
<evidence type="ECO:0000256" key="4">
    <source>
        <dbReference type="ARBA" id="ARBA00022840"/>
    </source>
</evidence>
<dbReference type="InterPro" id="IPR047854">
    <property type="entry name" value="RFC_lid"/>
</dbReference>
<dbReference type="CDD" id="cd00009">
    <property type="entry name" value="AAA"/>
    <property type="match status" value="1"/>
</dbReference>
<reference evidence="11 12" key="1">
    <citation type="submission" date="2024-02" db="EMBL/GenBank/DDBJ databases">
        <authorList>
            <person name="Daric V."/>
            <person name="Darras S."/>
        </authorList>
    </citation>
    <scope>NUCLEOTIDE SEQUENCE [LARGE SCALE GENOMIC DNA]</scope>
</reference>
<accession>A0ABP0GVU2</accession>
<keyword evidence="3" id="KW-0547">Nucleotide-binding</keyword>
<dbReference type="Gene3D" id="3.40.50.300">
    <property type="entry name" value="P-loop containing nucleotide triphosphate hydrolases"/>
    <property type="match status" value="1"/>
</dbReference>
<dbReference type="Proteomes" id="UP001642483">
    <property type="component" value="Unassembled WGS sequence"/>
</dbReference>
<feature type="region of interest" description="Disordered" evidence="9">
    <location>
        <begin position="49"/>
        <end position="75"/>
    </location>
</feature>
<dbReference type="CDD" id="cd18140">
    <property type="entry name" value="HLD_clamp_RFC"/>
    <property type="match status" value="1"/>
</dbReference>
<organism evidence="11 12">
    <name type="scientific">Clavelina lepadiformis</name>
    <name type="common">Light-bulb sea squirt</name>
    <name type="synonym">Ascidia lepadiformis</name>
    <dbReference type="NCBI Taxonomy" id="159417"/>
    <lineage>
        <taxon>Eukaryota</taxon>
        <taxon>Metazoa</taxon>
        <taxon>Chordata</taxon>
        <taxon>Tunicata</taxon>
        <taxon>Ascidiacea</taxon>
        <taxon>Aplousobranchia</taxon>
        <taxon>Clavelinidae</taxon>
        <taxon>Clavelina</taxon>
    </lineage>
</organism>
<dbReference type="InterPro" id="IPR003593">
    <property type="entry name" value="AAA+_ATPase"/>
</dbReference>
<dbReference type="Pfam" id="PF00004">
    <property type="entry name" value="AAA"/>
    <property type="match status" value="1"/>
</dbReference>
<proteinExistence type="inferred from homology"/>
<dbReference type="PANTHER" id="PTHR46765">
    <property type="entry name" value="P-LOOP CONTAINING NUCLEOSIDE TRIPHOSPHATE HYDROLASES SUPERFAMILY PROTEIN"/>
    <property type="match status" value="1"/>
</dbReference>
<evidence type="ECO:0000256" key="6">
    <source>
        <dbReference type="ARBA" id="ARBA00023242"/>
    </source>
</evidence>
<keyword evidence="12" id="KW-1185">Reference proteome</keyword>
<protein>
    <recommendedName>
        <fullName evidence="10">AAA+ ATPase domain-containing protein</fullName>
    </recommendedName>
</protein>
<evidence type="ECO:0000256" key="3">
    <source>
        <dbReference type="ARBA" id="ARBA00022741"/>
    </source>
</evidence>
<dbReference type="EMBL" id="CAWYQH010000152">
    <property type="protein sequence ID" value="CAK8695846.1"/>
    <property type="molecule type" value="Genomic_DNA"/>
</dbReference>
<feature type="region of interest" description="Disordered" evidence="9">
    <location>
        <begin position="850"/>
        <end position="884"/>
    </location>
</feature>
<dbReference type="SMART" id="SM00382">
    <property type="entry name" value="AAA"/>
    <property type="match status" value="1"/>
</dbReference>
<evidence type="ECO:0000256" key="7">
    <source>
        <dbReference type="ARBA" id="ARBA00023306"/>
    </source>
</evidence>
<evidence type="ECO:0000256" key="8">
    <source>
        <dbReference type="ARBA" id="ARBA00043975"/>
    </source>
</evidence>
<keyword evidence="4" id="KW-0067">ATP-binding</keyword>
<feature type="domain" description="AAA+ ATPase" evidence="10">
    <location>
        <begin position="374"/>
        <end position="510"/>
    </location>
</feature>
<dbReference type="InterPro" id="IPR053016">
    <property type="entry name" value="CTF18-RFC_complex"/>
</dbReference>
<dbReference type="Gene3D" id="1.10.8.60">
    <property type="match status" value="1"/>
</dbReference>
<evidence type="ECO:0000256" key="1">
    <source>
        <dbReference type="ARBA" id="ARBA00004123"/>
    </source>
</evidence>